<evidence type="ECO:0000256" key="4">
    <source>
        <dbReference type="SAM" id="MobiDB-lite"/>
    </source>
</evidence>
<comment type="similarity">
    <text evidence="2">Belongs to the ESS2 family.</text>
</comment>
<evidence type="ECO:0000313" key="8">
    <source>
        <dbReference type="RefSeq" id="XP_020099634.1"/>
    </source>
</evidence>
<feature type="compositionally biased region" description="Low complexity" evidence="4">
    <location>
        <begin position="148"/>
        <end position="162"/>
    </location>
</feature>
<reference evidence="5 6" key="1">
    <citation type="journal article" date="2016" name="DNA Res.">
        <title>The draft genome of MD-2 pineapple using hybrid error correction of long reads.</title>
        <authorList>
            <person name="Redwan R.M."/>
            <person name="Saidin A."/>
            <person name="Kumar S.V."/>
        </authorList>
    </citation>
    <scope>NUCLEOTIDE SEQUENCE [LARGE SCALE GENOMIC DNA]</scope>
    <source>
        <strain evidence="6">cv. MD2</strain>
        <tissue evidence="5">Leaf</tissue>
    </source>
</reference>
<dbReference type="AlphaFoldDB" id="A0A199V8R2"/>
<evidence type="ECO:0000313" key="7">
    <source>
        <dbReference type="Proteomes" id="UP000515123"/>
    </source>
</evidence>
<feature type="region of interest" description="Disordered" evidence="4">
    <location>
        <begin position="1"/>
        <end position="48"/>
    </location>
</feature>
<keyword evidence="7" id="KW-1185">Reference proteome</keyword>
<dbReference type="InterPro" id="IPR019148">
    <property type="entry name" value="Nuclear_protein_DGCR14_ESS-2"/>
</dbReference>
<dbReference type="OrthoDB" id="19679at2759"/>
<feature type="region of interest" description="Disordered" evidence="4">
    <location>
        <begin position="404"/>
        <end position="530"/>
    </location>
</feature>
<organism evidence="5 6">
    <name type="scientific">Ananas comosus</name>
    <name type="common">Pineapple</name>
    <name type="synonym">Ananas ananas</name>
    <dbReference type="NCBI Taxonomy" id="4615"/>
    <lineage>
        <taxon>Eukaryota</taxon>
        <taxon>Viridiplantae</taxon>
        <taxon>Streptophyta</taxon>
        <taxon>Embryophyta</taxon>
        <taxon>Tracheophyta</taxon>
        <taxon>Spermatophyta</taxon>
        <taxon>Magnoliopsida</taxon>
        <taxon>Liliopsida</taxon>
        <taxon>Poales</taxon>
        <taxon>Bromeliaceae</taxon>
        <taxon>Bromelioideae</taxon>
        <taxon>Ananas</taxon>
    </lineage>
</organism>
<protein>
    <submittedName>
        <fullName evidence="5 8">Protein DGCR14</fullName>
    </submittedName>
</protein>
<comment type="subcellular location">
    <subcellularLocation>
        <location evidence="1">Nucleus</location>
    </subcellularLocation>
</comment>
<proteinExistence type="inferred from homology"/>
<dbReference type="STRING" id="4615.A0A199V8R2"/>
<dbReference type="PANTHER" id="PTHR12940:SF0">
    <property type="entry name" value="SPLICING FACTOR ESS-2 HOMOLOG"/>
    <property type="match status" value="1"/>
</dbReference>
<feature type="compositionally biased region" description="Basic and acidic residues" evidence="4">
    <location>
        <begin position="503"/>
        <end position="515"/>
    </location>
</feature>
<dbReference type="GO" id="GO:0000398">
    <property type="term" value="P:mRNA splicing, via spliceosome"/>
    <property type="evidence" value="ECO:0007669"/>
    <property type="project" value="EnsemblPlants"/>
</dbReference>
<dbReference type="Proteomes" id="UP000515123">
    <property type="component" value="Linkage group 12"/>
</dbReference>
<dbReference type="EMBL" id="LSRQ01002677">
    <property type="protein sequence ID" value="OAY73492.1"/>
    <property type="molecule type" value="Genomic_DNA"/>
</dbReference>
<dbReference type="PANTHER" id="PTHR12940">
    <property type="entry name" value="ES-2 PROTEIN - RELATED"/>
    <property type="match status" value="1"/>
</dbReference>
<evidence type="ECO:0000256" key="2">
    <source>
        <dbReference type="ARBA" id="ARBA00009072"/>
    </source>
</evidence>
<evidence type="ECO:0000256" key="1">
    <source>
        <dbReference type="ARBA" id="ARBA00004123"/>
    </source>
</evidence>
<dbReference type="Proteomes" id="UP000092600">
    <property type="component" value="Unassembled WGS sequence"/>
</dbReference>
<feature type="compositionally biased region" description="Polar residues" evidence="4">
    <location>
        <begin position="493"/>
        <end position="502"/>
    </location>
</feature>
<reference evidence="8" key="2">
    <citation type="submission" date="2025-04" db="UniProtKB">
        <authorList>
            <consortium name="RefSeq"/>
        </authorList>
    </citation>
    <scope>IDENTIFICATION</scope>
    <source>
        <tissue evidence="8">Leaf</tissue>
    </source>
</reference>
<evidence type="ECO:0000313" key="6">
    <source>
        <dbReference type="Proteomes" id="UP000092600"/>
    </source>
</evidence>
<dbReference type="GO" id="GO:0071013">
    <property type="term" value="C:catalytic step 2 spliceosome"/>
    <property type="evidence" value="ECO:0007669"/>
    <property type="project" value="TreeGrafter"/>
</dbReference>
<feature type="region of interest" description="Disordered" evidence="4">
    <location>
        <begin position="107"/>
        <end position="171"/>
    </location>
</feature>
<gene>
    <name evidence="8" type="primary">LOC109718049</name>
    <name evidence="5" type="ORF">ACMD2_08973</name>
</gene>
<feature type="compositionally biased region" description="Basic and acidic residues" evidence="4">
    <location>
        <begin position="421"/>
        <end position="434"/>
    </location>
</feature>
<accession>A0A199V8R2</accession>
<keyword evidence="3" id="KW-0539">Nucleus</keyword>
<dbReference type="RefSeq" id="XP_020099634.1">
    <property type="nucleotide sequence ID" value="XM_020244045.1"/>
</dbReference>
<dbReference type="Pfam" id="PF09751">
    <property type="entry name" value="Es2"/>
    <property type="match status" value="1"/>
</dbReference>
<sequence>MLLSPGHSPRRLSPCSSPDQTLTLDAAPTSAGAGAGAGAAASGGARKRRHAVLDEDTYVAAIEKIIERDFFPDLPKLRDRLDWLEAARSGDPVLIRDTQLKILERRRAAAAKTPSAAASSARRSRTRTPGSSLFPSFSATPFGSDRTPSAAPADAPVPSAPAEETGGGGGVVDASLTLDEFFRRYTSEDNESFSKIMDKVNRKQRERYAHLLEGEKEPVQALEDEKKDRITDGYGTSGQPVSTLDSWKYTAKNLLMYYPADRGEAPLTTEEQAERLKGLSKEIDRSNTRLRAKLSAAAETNPGKEGDADPILYTLVAGTTPTAGSFGDREMGKSKRYDLEELRKTPNPTGNPFYVESNKKAENGYSFVKTPSPAPGVDESPFMTWGEIEGTPLRLDLEEMPFDVGGSSDGSRFRIPLPPSRDVKAHELSREAARKLRARSRTFQKPPLPSPARGGSMSPSVRTLSPAAQRFVRNAIAKSSRSSVDETLRASYRGSSPAINSTPKEKSRFSRDVSLDSRSPSAGQESSNPW</sequence>
<feature type="compositionally biased region" description="Polar residues" evidence="4">
    <location>
        <begin position="516"/>
        <end position="530"/>
    </location>
</feature>
<feature type="compositionally biased region" description="Low complexity" evidence="4">
    <location>
        <begin position="110"/>
        <end position="132"/>
    </location>
</feature>
<evidence type="ECO:0000313" key="5">
    <source>
        <dbReference type="EMBL" id="OAY73492.1"/>
    </source>
</evidence>
<dbReference type="GeneID" id="109718049"/>
<dbReference type="Gramene" id="Aco000339.1.mrna1">
    <property type="protein sequence ID" value="Aco000339.1.mrna1.cds1"/>
    <property type="gene ID" value="Aco000339.1.path1"/>
</dbReference>
<name>A0A199V8R2_ANACO</name>
<feature type="compositionally biased region" description="Polar residues" evidence="4">
    <location>
        <begin position="14"/>
        <end position="23"/>
    </location>
</feature>
<evidence type="ECO:0000256" key="3">
    <source>
        <dbReference type="ARBA" id="ARBA00023242"/>
    </source>
</evidence>